<keyword evidence="2" id="KW-1185">Reference proteome</keyword>
<evidence type="ECO:0000313" key="2">
    <source>
        <dbReference type="Proteomes" id="UP000238479"/>
    </source>
</evidence>
<dbReference type="Proteomes" id="UP000238479">
    <property type="component" value="Chromosome 1"/>
</dbReference>
<organism evidence="1 2">
    <name type="scientific">Rosa chinensis</name>
    <name type="common">China rose</name>
    <dbReference type="NCBI Taxonomy" id="74649"/>
    <lineage>
        <taxon>Eukaryota</taxon>
        <taxon>Viridiplantae</taxon>
        <taxon>Streptophyta</taxon>
        <taxon>Embryophyta</taxon>
        <taxon>Tracheophyta</taxon>
        <taxon>Spermatophyta</taxon>
        <taxon>Magnoliopsida</taxon>
        <taxon>eudicotyledons</taxon>
        <taxon>Gunneridae</taxon>
        <taxon>Pentapetalae</taxon>
        <taxon>rosids</taxon>
        <taxon>fabids</taxon>
        <taxon>Rosales</taxon>
        <taxon>Rosaceae</taxon>
        <taxon>Rosoideae</taxon>
        <taxon>Rosoideae incertae sedis</taxon>
        <taxon>Rosa</taxon>
    </lineage>
</organism>
<accession>A0A2P6SHS1</accession>
<evidence type="ECO:0000313" key="1">
    <source>
        <dbReference type="EMBL" id="PRQ58224.1"/>
    </source>
</evidence>
<gene>
    <name evidence="1" type="ORF">RchiOBHm_Chr1g0356931</name>
</gene>
<proteinExistence type="predicted"/>
<name>A0A2P6SHS1_ROSCH</name>
<sequence>MWLSVLQEKLMVDIGRICALPLGDQQSSLRNAYGPALLCAIYFAVIPNLEGPAVSHQYCALRLIQAIPDKCLYQLAGKLVCHWKFHVLI</sequence>
<dbReference type="Gramene" id="PRQ58224">
    <property type="protein sequence ID" value="PRQ58224"/>
    <property type="gene ID" value="RchiOBHm_Chr1g0356931"/>
</dbReference>
<protein>
    <submittedName>
        <fullName evidence="1">Uncharacterized protein</fullName>
    </submittedName>
</protein>
<dbReference type="EMBL" id="PDCK01000039">
    <property type="protein sequence ID" value="PRQ58224.1"/>
    <property type="molecule type" value="Genomic_DNA"/>
</dbReference>
<reference evidence="1 2" key="1">
    <citation type="journal article" date="2018" name="Nat. Genet.">
        <title>The Rosa genome provides new insights in the design of modern roses.</title>
        <authorList>
            <person name="Bendahmane M."/>
        </authorList>
    </citation>
    <scope>NUCLEOTIDE SEQUENCE [LARGE SCALE GENOMIC DNA]</scope>
    <source>
        <strain evidence="2">cv. Old Blush</strain>
    </source>
</reference>
<dbReference type="AlphaFoldDB" id="A0A2P6SHS1"/>
<comment type="caution">
    <text evidence="1">The sequence shown here is derived from an EMBL/GenBank/DDBJ whole genome shotgun (WGS) entry which is preliminary data.</text>
</comment>